<dbReference type="EMBL" id="ML213359">
    <property type="protein sequence ID" value="TFK77646.1"/>
    <property type="molecule type" value="Genomic_DNA"/>
</dbReference>
<organism evidence="2 3">
    <name type="scientific">Polyporus arcularius HHB13444</name>
    <dbReference type="NCBI Taxonomy" id="1314778"/>
    <lineage>
        <taxon>Eukaryota</taxon>
        <taxon>Fungi</taxon>
        <taxon>Dikarya</taxon>
        <taxon>Basidiomycota</taxon>
        <taxon>Agaricomycotina</taxon>
        <taxon>Agaricomycetes</taxon>
        <taxon>Polyporales</taxon>
        <taxon>Polyporaceae</taxon>
        <taxon>Polyporus</taxon>
    </lineage>
</organism>
<name>A0A5C3NJH3_9APHY</name>
<evidence type="ECO:0000313" key="3">
    <source>
        <dbReference type="Proteomes" id="UP000308197"/>
    </source>
</evidence>
<dbReference type="AlphaFoldDB" id="A0A5C3NJH3"/>
<dbReference type="Proteomes" id="UP000308197">
    <property type="component" value="Unassembled WGS sequence"/>
</dbReference>
<proteinExistence type="predicted"/>
<sequence length="294" mass="32344">MARTRWVTTATHHLLPTSEASFDLGGFFDLPVDSSPPIPRDPLETLETAVKGLYRKIMKNPSYSAIARHCRDLESLMTDTKNRVAASQVGLSSASSDRYSEGYEDGRSAGYKEGLEEGRKAAEDEVRRSQASTVESGVQTLFPATTTTNSTQTDTSSPTDTHSCAVQAWAPLDWAAEPLDPAPAFYSGIAPPTQNPPTRDFSALRSEQCLRPFSTLQRRSRRVRARRSYPPRHESRHMHLGTSSPVMSSVLPWDTDPRLIPLASALRSLGWSRIRGHGEDAVHVWKGAGGRIVT</sequence>
<protein>
    <submittedName>
        <fullName evidence="2">Uncharacterized protein</fullName>
    </submittedName>
</protein>
<feature type="region of interest" description="Disordered" evidence="1">
    <location>
        <begin position="86"/>
        <end position="135"/>
    </location>
</feature>
<gene>
    <name evidence="2" type="ORF">K466DRAFT_607904</name>
</gene>
<feature type="compositionally biased region" description="Basic and acidic residues" evidence="1">
    <location>
        <begin position="98"/>
        <end position="107"/>
    </location>
</feature>
<feature type="compositionally biased region" description="Basic and acidic residues" evidence="1">
    <location>
        <begin position="113"/>
        <end position="128"/>
    </location>
</feature>
<evidence type="ECO:0000313" key="2">
    <source>
        <dbReference type="EMBL" id="TFK77646.1"/>
    </source>
</evidence>
<evidence type="ECO:0000256" key="1">
    <source>
        <dbReference type="SAM" id="MobiDB-lite"/>
    </source>
</evidence>
<dbReference type="STRING" id="1314778.A0A5C3NJH3"/>
<reference evidence="2 3" key="1">
    <citation type="journal article" date="2019" name="Nat. Ecol. Evol.">
        <title>Megaphylogeny resolves global patterns of mushroom evolution.</title>
        <authorList>
            <person name="Varga T."/>
            <person name="Krizsan K."/>
            <person name="Foldi C."/>
            <person name="Dima B."/>
            <person name="Sanchez-Garcia M."/>
            <person name="Sanchez-Ramirez S."/>
            <person name="Szollosi G.J."/>
            <person name="Szarkandi J.G."/>
            <person name="Papp V."/>
            <person name="Albert L."/>
            <person name="Andreopoulos W."/>
            <person name="Angelini C."/>
            <person name="Antonin V."/>
            <person name="Barry K.W."/>
            <person name="Bougher N.L."/>
            <person name="Buchanan P."/>
            <person name="Buyck B."/>
            <person name="Bense V."/>
            <person name="Catcheside P."/>
            <person name="Chovatia M."/>
            <person name="Cooper J."/>
            <person name="Damon W."/>
            <person name="Desjardin D."/>
            <person name="Finy P."/>
            <person name="Geml J."/>
            <person name="Haridas S."/>
            <person name="Hughes K."/>
            <person name="Justo A."/>
            <person name="Karasinski D."/>
            <person name="Kautmanova I."/>
            <person name="Kiss B."/>
            <person name="Kocsube S."/>
            <person name="Kotiranta H."/>
            <person name="LaButti K.M."/>
            <person name="Lechner B.E."/>
            <person name="Liimatainen K."/>
            <person name="Lipzen A."/>
            <person name="Lukacs Z."/>
            <person name="Mihaltcheva S."/>
            <person name="Morgado L.N."/>
            <person name="Niskanen T."/>
            <person name="Noordeloos M.E."/>
            <person name="Ohm R.A."/>
            <person name="Ortiz-Santana B."/>
            <person name="Ovrebo C."/>
            <person name="Racz N."/>
            <person name="Riley R."/>
            <person name="Savchenko A."/>
            <person name="Shiryaev A."/>
            <person name="Soop K."/>
            <person name="Spirin V."/>
            <person name="Szebenyi C."/>
            <person name="Tomsovsky M."/>
            <person name="Tulloss R.E."/>
            <person name="Uehling J."/>
            <person name="Grigoriev I.V."/>
            <person name="Vagvolgyi C."/>
            <person name="Papp T."/>
            <person name="Martin F.M."/>
            <person name="Miettinen O."/>
            <person name="Hibbett D.S."/>
            <person name="Nagy L.G."/>
        </authorList>
    </citation>
    <scope>NUCLEOTIDE SEQUENCE [LARGE SCALE GENOMIC DNA]</scope>
    <source>
        <strain evidence="2 3">HHB13444</strain>
    </source>
</reference>
<dbReference type="InParanoid" id="A0A5C3NJH3"/>
<accession>A0A5C3NJH3</accession>
<keyword evidence="3" id="KW-1185">Reference proteome</keyword>